<dbReference type="InParanoid" id="A7SNW6"/>
<protein>
    <recommendedName>
        <fullName evidence="5">Snurportin-1</fullName>
    </recommendedName>
</protein>
<dbReference type="STRING" id="45351.A7SNW6"/>
<keyword evidence="7" id="KW-0963">Cytoplasm</keyword>
<keyword evidence="8" id="KW-0694">RNA-binding</keyword>
<evidence type="ECO:0000313" key="13">
    <source>
        <dbReference type="Proteomes" id="UP000001593"/>
    </source>
</evidence>
<dbReference type="GO" id="GO:0005634">
    <property type="term" value="C:nucleus"/>
    <property type="evidence" value="ECO:0007669"/>
    <property type="project" value="UniProtKB-SubCell"/>
</dbReference>
<dbReference type="HOGENOM" id="CLU_913072_0_0_1"/>
<dbReference type="eggNOG" id="KOG3132">
    <property type="taxonomic scope" value="Eukaryota"/>
</dbReference>
<feature type="compositionally biased region" description="Basic residues" evidence="10">
    <location>
        <begin position="273"/>
        <end position="283"/>
    </location>
</feature>
<accession>A7SNW6</accession>
<reference evidence="12 13" key="1">
    <citation type="journal article" date="2007" name="Science">
        <title>Sea anemone genome reveals ancestral eumetazoan gene repertoire and genomic organization.</title>
        <authorList>
            <person name="Putnam N.H."/>
            <person name="Srivastava M."/>
            <person name="Hellsten U."/>
            <person name="Dirks B."/>
            <person name="Chapman J."/>
            <person name="Salamov A."/>
            <person name="Terry A."/>
            <person name="Shapiro H."/>
            <person name="Lindquist E."/>
            <person name="Kapitonov V.V."/>
            <person name="Jurka J."/>
            <person name="Genikhovich G."/>
            <person name="Grigoriev I.V."/>
            <person name="Lucas S.M."/>
            <person name="Steele R.E."/>
            <person name="Finnerty J.R."/>
            <person name="Technau U."/>
            <person name="Martindale M.Q."/>
            <person name="Rokhsar D.S."/>
        </authorList>
    </citation>
    <scope>NUCLEOTIDE SEQUENCE [LARGE SCALE GENOMIC DNA]</scope>
    <source>
        <strain evidence="13">CH2 X CH6</strain>
    </source>
</reference>
<dbReference type="GO" id="GO:0061015">
    <property type="term" value="P:snRNA import into nucleus"/>
    <property type="evidence" value="ECO:0007669"/>
    <property type="project" value="InterPro"/>
</dbReference>
<name>A7SNW6_NEMVE</name>
<evidence type="ECO:0000256" key="10">
    <source>
        <dbReference type="SAM" id="MobiDB-lite"/>
    </source>
</evidence>
<dbReference type="GO" id="GO:0003723">
    <property type="term" value="F:RNA binding"/>
    <property type="evidence" value="ECO:0007669"/>
    <property type="project" value="UniProtKB-KW"/>
</dbReference>
<dbReference type="Proteomes" id="UP000001593">
    <property type="component" value="Unassembled WGS sequence"/>
</dbReference>
<evidence type="ECO:0000256" key="3">
    <source>
        <dbReference type="ARBA" id="ARBA00004496"/>
    </source>
</evidence>
<feature type="domain" description="Snurportin-1 m3G cap-binding" evidence="11">
    <location>
        <begin position="6"/>
        <end position="67"/>
    </location>
</feature>
<dbReference type="Gene3D" id="3.30.470.30">
    <property type="entry name" value="DNA ligase/mRNA capping enzyme"/>
    <property type="match status" value="1"/>
</dbReference>
<evidence type="ECO:0000256" key="2">
    <source>
        <dbReference type="ARBA" id="ARBA00004123"/>
    </source>
</evidence>
<dbReference type="GO" id="GO:0005737">
    <property type="term" value="C:cytoplasm"/>
    <property type="evidence" value="ECO:0007669"/>
    <property type="project" value="UniProtKB-SubCell"/>
</dbReference>
<gene>
    <name evidence="12" type="ORF">NEMVEDRAFT_v1g246464</name>
</gene>
<evidence type="ECO:0000256" key="8">
    <source>
        <dbReference type="ARBA" id="ARBA00022884"/>
    </source>
</evidence>
<evidence type="ECO:0000256" key="9">
    <source>
        <dbReference type="ARBA" id="ARBA00023242"/>
    </source>
</evidence>
<feature type="compositionally biased region" description="Acidic residues" evidence="10">
    <location>
        <begin position="287"/>
        <end position="296"/>
    </location>
</feature>
<evidence type="ECO:0000256" key="4">
    <source>
        <dbReference type="ARBA" id="ARBA00007540"/>
    </source>
</evidence>
<dbReference type="PANTHER" id="PTHR13403">
    <property type="entry name" value="SNURPORTIN1 RNUT1 PROTEIN RNA, U TRANSPORTER 1"/>
    <property type="match status" value="1"/>
</dbReference>
<evidence type="ECO:0000256" key="5">
    <source>
        <dbReference type="ARBA" id="ARBA00016034"/>
    </source>
</evidence>
<evidence type="ECO:0000313" key="12">
    <source>
        <dbReference type="EMBL" id="EDO34636.1"/>
    </source>
</evidence>
<proteinExistence type="inferred from homology"/>
<sequence>MVIFRKEYSILDCIFCEITSTFYILDIMCWRGHPVFDTETEFRFYWLKTKLQELSALGQATASNPFIVRVFFPVQVYLLGILSLHSGSHFTCSFHSDSIPDLGSLWQSAIQGDTKAAMTFRTCSVFTMMLKAPSIYTANTTAKPKNYLVDGLLFFHKRTHYSQGRTPLVGWLKPYMLPEILGIPVSPEIIASAPSVNKLTLLKANKDLEDTTDDKTLEEREHAALLKSEKNALMKMETEGKKDRKSKGFKQVEQNGNGIMEGGLEMEIDQSSGRRRKNRRKKKLGDMEVEVPDEAPGEEKIADMA</sequence>
<comment type="function">
    <text evidence="1">Functions as an U snRNP-specific nuclear import adapter. Involved in the trimethylguanosine (m3G)-cap-dependent nuclear import of U snRNPs. Binds specifically to the terminal m3G-cap U snRNAs.</text>
</comment>
<comment type="subcellular location">
    <subcellularLocation>
        <location evidence="3">Cytoplasm</location>
    </subcellularLocation>
    <subcellularLocation>
        <location evidence="2">Nucleus</location>
    </subcellularLocation>
</comment>
<evidence type="ECO:0000256" key="1">
    <source>
        <dbReference type="ARBA" id="ARBA00003975"/>
    </source>
</evidence>
<dbReference type="EMBL" id="DS469724">
    <property type="protein sequence ID" value="EDO34636.1"/>
    <property type="molecule type" value="Genomic_DNA"/>
</dbReference>
<dbReference type="PANTHER" id="PTHR13403:SF6">
    <property type="entry name" value="SNURPORTIN-1"/>
    <property type="match status" value="1"/>
</dbReference>
<keyword evidence="9" id="KW-0539">Nucleus</keyword>
<dbReference type="Pfam" id="PF21974">
    <property type="entry name" value="SPN1_m3Gcap_bd"/>
    <property type="match status" value="2"/>
</dbReference>
<keyword evidence="6" id="KW-0813">Transport</keyword>
<dbReference type="PhylomeDB" id="A7SNW6"/>
<dbReference type="InterPro" id="IPR047857">
    <property type="entry name" value="Snurportin1_C"/>
</dbReference>
<keyword evidence="13" id="KW-1185">Reference proteome</keyword>
<evidence type="ECO:0000256" key="6">
    <source>
        <dbReference type="ARBA" id="ARBA00022448"/>
    </source>
</evidence>
<evidence type="ECO:0000256" key="7">
    <source>
        <dbReference type="ARBA" id="ARBA00022490"/>
    </source>
</evidence>
<feature type="domain" description="Snurportin-1 m3G cap-binding" evidence="11">
    <location>
        <begin position="124"/>
        <end position="174"/>
    </location>
</feature>
<feature type="region of interest" description="Disordered" evidence="10">
    <location>
        <begin position="238"/>
        <end position="305"/>
    </location>
</feature>
<dbReference type="AlphaFoldDB" id="A7SNW6"/>
<organism evidence="12 13">
    <name type="scientific">Nematostella vectensis</name>
    <name type="common">Starlet sea anemone</name>
    <dbReference type="NCBI Taxonomy" id="45351"/>
    <lineage>
        <taxon>Eukaryota</taxon>
        <taxon>Metazoa</taxon>
        <taxon>Cnidaria</taxon>
        <taxon>Anthozoa</taxon>
        <taxon>Hexacorallia</taxon>
        <taxon>Actiniaria</taxon>
        <taxon>Edwardsiidae</taxon>
        <taxon>Nematostella</taxon>
    </lineage>
</organism>
<dbReference type="InterPro" id="IPR017336">
    <property type="entry name" value="Snurportin-1"/>
</dbReference>
<comment type="similarity">
    <text evidence="4">Belongs to the snurportin family.</text>
</comment>
<dbReference type="SUPFAM" id="SSF56091">
    <property type="entry name" value="DNA ligase/mRNA capping enzyme, catalytic domain"/>
    <property type="match status" value="1"/>
</dbReference>
<evidence type="ECO:0000259" key="11">
    <source>
        <dbReference type="Pfam" id="PF21974"/>
    </source>
</evidence>